<feature type="domain" description="Kinetochore protein NDC80 loop region" evidence="2">
    <location>
        <begin position="43"/>
        <end position="271"/>
    </location>
</feature>
<gene>
    <name evidence="3" type="ORF">DBRI1063_LOCUS20025</name>
</gene>
<feature type="coiled-coil region" evidence="1">
    <location>
        <begin position="20"/>
        <end position="79"/>
    </location>
</feature>
<reference evidence="3" key="1">
    <citation type="submission" date="2021-01" db="EMBL/GenBank/DDBJ databases">
        <authorList>
            <person name="Corre E."/>
            <person name="Pelletier E."/>
            <person name="Niang G."/>
            <person name="Scheremetjew M."/>
            <person name="Finn R."/>
            <person name="Kale V."/>
            <person name="Holt S."/>
            <person name="Cochrane G."/>
            <person name="Meng A."/>
            <person name="Brown T."/>
            <person name="Cohen L."/>
        </authorList>
    </citation>
    <scope>NUCLEOTIDE SEQUENCE</scope>
    <source>
        <strain evidence="3">Pop2</strain>
    </source>
</reference>
<accession>A0A7S1ZSD1</accession>
<dbReference type="PANTHER" id="PTHR10643">
    <property type="entry name" value="KINETOCHORE PROTEIN NDC80"/>
    <property type="match status" value="1"/>
</dbReference>
<dbReference type="GO" id="GO:0031262">
    <property type="term" value="C:Ndc80 complex"/>
    <property type="evidence" value="ECO:0007669"/>
    <property type="project" value="InterPro"/>
</dbReference>
<sequence>MEIKKLEEIIGSQKLSVDDVRRMETEKSRAKESIERAAALKKEYNKTLWESERELDRRLEQLEEIVSKYNARASELLLIPETAPNARGKNFMIKVQKEHAEDRYRSHLLGGVDVEGMVSPSIRHLKGSYSDRTDQARREILDLLDREEASNEQLAETTDKSEMLAEKIKKNEEIITKEKKEHGVSLSVRLKEIELLETKISSIRDPMALEAAITKYQKQCAQLEALRRQHHEKNVAKKKAVQQEINEAIRACADHKEYTQRRLNQLSLHVQEQANRFDRIKHCS</sequence>
<name>A0A7S1ZSD1_9STRA</name>
<evidence type="ECO:0000259" key="2">
    <source>
        <dbReference type="Pfam" id="PF24487"/>
    </source>
</evidence>
<dbReference type="InterPro" id="IPR005550">
    <property type="entry name" value="Kinetochore_Ndc80"/>
</dbReference>
<dbReference type="Pfam" id="PF24487">
    <property type="entry name" value="NDC80_loop"/>
    <property type="match status" value="1"/>
</dbReference>
<dbReference type="AlphaFoldDB" id="A0A7S1ZSD1"/>
<dbReference type="InterPro" id="IPR057091">
    <property type="entry name" value="NDC80_loop"/>
</dbReference>
<organism evidence="3">
    <name type="scientific">Ditylum brightwellii</name>
    <dbReference type="NCBI Taxonomy" id="49249"/>
    <lineage>
        <taxon>Eukaryota</taxon>
        <taxon>Sar</taxon>
        <taxon>Stramenopiles</taxon>
        <taxon>Ochrophyta</taxon>
        <taxon>Bacillariophyta</taxon>
        <taxon>Mediophyceae</taxon>
        <taxon>Lithodesmiophycidae</taxon>
        <taxon>Lithodesmiales</taxon>
        <taxon>Lithodesmiaceae</taxon>
        <taxon>Ditylum</taxon>
    </lineage>
</organism>
<evidence type="ECO:0000313" key="3">
    <source>
        <dbReference type="EMBL" id="CAD9347702.1"/>
    </source>
</evidence>
<dbReference type="EMBL" id="HBGN01031102">
    <property type="protein sequence ID" value="CAD9347702.1"/>
    <property type="molecule type" value="Transcribed_RNA"/>
</dbReference>
<protein>
    <recommendedName>
        <fullName evidence="2">Kinetochore protein NDC80 loop region domain-containing protein</fullName>
    </recommendedName>
</protein>
<proteinExistence type="predicted"/>
<evidence type="ECO:0000256" key="1">
    <source>
        <dbReference type="SAM" id="Coils"/>
    </source>
</evidence>
<dbReference type="PANTHER" id="PTHR10643:SF2">
    <property type="entry name" value="KINETOCHORE PROTEIN NDC80 HOMOLOG"/>
    <property type="match status" value="1"/>
</dbReference>
<dbReference type="GO" id="GO:0051315">
    <property type="term" value="P:attachment of mitotic spindle microtubules to kinetochore"/>
    <property type="evidence" value="ECO:0007669"/>
    <property type="project" value="InterPro"/>
</dbReference>
<keyword evidence="1" id="KW-0175">Coiled coil</keyword>